<evidence type="ECO:0000313" key="1">
    <source>
        <dbReference type="EMBL" id="KIJ37537.1"/>
    </source>
</evidence>
<organism evidence="2 3">
    <name type="scientific">Sphaerobolus stellatus (strain SS14)</name>
    <dbReference type="NCBI Taxonomy" id="990650"/>
    <lineage>
        <taxon>Eukaryota</taxon>
        <taxon>Fungi</taxon>
        <taxon>Dikarya</taxon>
        <taxon>Basidiomycota</taxon>
        <taxon>Agaricomycotina</taxon>
        <taxon>Agaricomycetes</taxon>
        <taxon>Phallomycetidae</taxon>
        <taxon>Geastrales</taxon>
        <taxon>Sphaerobolaceae</taxon>
        <taxon>Sphaerobolus</taxon>
    </lineage>
</organism>
<accession>A0A0C9VIZ2</accession>
<dbReference type="Proteomes" id="UP000054279">
    <property type="component" value="Unassembled WGS sequence"/>
</dbReference>
<evidence type="ECO:0000313" key="2">
    <source>
        <dbReference type="EMBL" id="KIJ37540.1"/>
    </source>
</evidence>
<gene>
    <name evidence="1" type="ORF">M422DRAFT_259895</name>
    <name evidence="2" type="ORF">M422DRAFT_259897</name>
</gene>
<keyword evidence="3" id="KW-1185">Reference proteome</keyword>
<dbReference type="EMBL" id="KN837168">
    <property type="protein sequence ID" value="KIJ37537.1"/>
    <property type="molecule type" value="Genomic_DNA"/>
</dbReference>
<evidence type="ECO:0000313" key="3">
    <source>
        <dbReference type="Proteomes" id="UP000054279"/>
    </source>
</evidence>
<sequence>MHTPGGQAKLSGSYYTLLLKQMLQITDKYDIEKTCYRGQYFGPAEFCIILVHVLTTVKDMEWCLQTLAFICMELNTGAHPGSMGLAYAEFEATHQFLQNKDLTLTHHDHATIDVVIKFQHMKGYNNRVVDKLMNNVPVKAISNLEHVTFDPRLVLSILLLHRGALYYSSMDEFFADKTYQISIHLEFQKQVVFLKGMRKGVGVDPSRQPMSSKAMQALFKSHGEACHFVNPRLYDSRHDFLDTVEEHCGEECAKEITGHTKASTTYLASHSHPAYAPNVGVPLQKQSHLEQIAQAASSSIPVPLPAQDKQFASSKTVSKYELLEHPSIVTYRNTPEMLAFAKDWDENLYKAEMFLGKKILGNGNHGKGNSLAAQFKIFPNAEPFYDAYVKARKYLHHLPQQQVHKG</sequence>
<reference evidence="2 3" key="1">
    <citation type="submission" date="2014-06" db="EMBL/GenBank/DDBJ databases">
        <title>Evolutionary Origins and Diversification of the Mycorrhizal Mutualists.</title>
        <authorList>
            <consortium name="DOE Joint Genome Institute"/>
            <consortium name="Mycorrhizal Genomics Consortium"/>
            <person name="Kohler A."/>
            <person name="Kuo A."/>
            <person name="Nagy L.G."/>
            <person name="Floudas D."/>
            <person name="Copeland A."/>
            <person name="Barry K.W."/>
            <person name="Cichocki N."/>
            <person name="Veneault-Fourrey C."/>
            <person name="LaButti K."/>
            <person name="Lindquist E.A."/>
            <person name="Lipzen A."/>
            <person name="Lundell T."/>
            <person name="Morin E."/>
            <person name="Murat C."/>
            <person name="Riley R."/>
            <person name="Ohm R."/>
            <person name="Sun H."/>
            <person name="Tunlid A."/>
            <person name="Henrissat B."/>
            <person name="Grigoriev I.V."/>
            <person name="Hibbett D.S."/>
            <person name="Martin F."/>
        </authorList>
    </citation>
    <scope>NUCLEOTIDE SEQUENCE [LARGE SCALE GENOMIC DNA]</scope>
    <source>
        <strain evidence="2 3">SS14</strain>
    </source>
</reference>
<proteinExistence type="predicted"/>
<dbReference type="AlphaFoldDB" id="A0A0C9VIZ2"/>
<name>A0A0C9VIZ2_SPHS4</name>
<dbReference type="EMBL" id="KN837168">
    <property type="protein sequence ID" value="KIJ37540.1"/>
    <property type="molecule type" value="Genomic_DNA"/>
</dbReference>
<dbReference type="HOGENOM" id="CLU_678216_0_0_1"/>
<protein>
    <submittedName>
        <fullName evidence="2">Uncharacterized protein</fullName>
    </submittedName>
</protein>